<dbReference type="Pfam" id="PF20981">
    <property type="entry name" value="AAR2_1st"/>
    <property type="match status" value="1"/>
</dbReference>
<dbReference type="EMBL" id="JAHCVI010000001">
    <property type="protein sequence ID" value="KAG7290211.1"/>
    <property type="molecule type" value="Genomic_DNA"/>
</dbReference>
<feature type="domain" description="AAR2 N-terminal" evidence="3">
    <location>
        <begin position="4"/>
        <end position="128"/>
    </location>
</feature>
<dbReference type="InterPro" id="IPR038516">
    <property type="entry name" value="AAR2_N_sf"/>
</dbReference>
<dbReference type="InterPro" id="IPR033647">
    <property type="entry name" value="Aar2_N"/>
</dbReference>
<feature type="domain" description="AAR2 C-terminal" evidence="2">
    <location>
        <begin position="188"/>
        <end position="269"/>
    </location>
</feature>
<dbReference type="GO" id="GO:0000244">
    <property type="term" value="P:spliceosomal tri-snRNP complex assembly"/>
    <property type="evidence" value="ECO:0007669"/>
    <property type="project" value="TreeGrafter"/>
</dbReference>
<dbReference type="Proteomes" id="UP001197093">
    <property type="component" value="Unassembled WGS sequence"/>
</dbReference>
<dbReference type="Pfam" id="PF05282">
    <property type="entry name" value="AAR2"/>
    <property type="match status" value="1"/>
</dbReference>
<name>A0AAD4EZC0_9PEZI</name>
<evidence type="ECO:0000313" key="4">
    <source>
        <dbReference type="EMBL" id="KAG7290211.1"/>
    </source>
</evidence>
<evidence type="ECO:0000313" key="5">
    <source>
        <dbReference type="Proteomes" id="UP001197093"/>
    </source>
</evidence>
<dbReference type="InterPro" id="IPR033648">
    <property type="entry name" value="AAR2_C"/>
</dbReference>
<dbReference type="PANTHER" id="PTHR12689:SF4">
    <property type="entry name" value="PROTEIN AAR2 HOMOLOG"/>
    <property type="match status" value="1"/>
</dbReference>
<sequence>MAVTTSRSLLGFRDIPPGAHFLWVQQLSGVSRCGYWFVTTRQGTARIKQWDGYNEVLGKPGSPPRARNQEDNIEAVYPVLQPYTLYTHKDNAAKSLGGTHPAWARSPASLWQALTSAISTESLARITGEQDVQEYLVDSMDCPKDARHSASPTSTTKFDADPINNKLTFLFSQDMRDLQILDLQPSSARNADTSARVLALLTTTADQAILADLQFTFLTGTHLGNPACLEQWWNLVLKIVLRAYTLALTRPQLARDLLRTLHAQLFNFLPSATSSNNTK</sequence>
<evidence type="ECO:0000259" key="2">
    <source>
        <dbReference type="Pfam" id="PF05282"/>
    </source>
</evidence>
<dbReference type="InterPro" id="IPR038514">
    <property type="entry name" value="AAR2_C_sf"/>
</dbReference>
<dbReference type="Gene3D" id="2.60.34.20">
    <property type="match status" value="1"/>
</dbReference>
<protein>
    <submittedName>
        <fullName evidence="4">Uncharacterized protein</fullName>
    </submittedName>
</protein>
<reference evidence="4" key="1">
    <citation type="submission" date="2023-02" db="EMBL/GenBank/DDBJ databases">
        <authorList>
            <person name="Palmer J.M."/>
        </authorList>
    </citation>
    <scope>NUCLEOTIDE SEQUENCE</scope>
    <source>
        <strain evidence="4">FW57</strain>
    </source>
</reference>
<keyword evidence="5" id="KW-1185">Reference proteome</keyword>
<proteinExistence type="inferred from homology"/>
<dbReference type="AlphaFoldDB" id="A0AAD4EZC0"/>
<dbReference type="PANTHER" id="PTHR12689">
    <property type="entry name" value="A1 CISTRON SPLICING FACTOR AAR2-RELATED"/>
    <property type="match status" value="1"/>
</dbReference>
<comment type="similarity">
    <text evidence="1">Belongs to the AAR2 family.</text>
</comment>
<evidence type="ECO:0000256" key="1">
    <source>
        <dbReference type="ARBA" id="ARBA00006281"/>
    </source>
</evidence>
<dbReference type="CDD" id="cd13777">
    <property type="entry name" value="Aar2_N"/>
    <property type="match status" value="1"/>
</dbReference>
<accession>A0AAD4EZC0</accession>
<organism evidence="4 5">
    <name type="scientific">Staphylotrichum longicolle</name>
    <dbReference type="NCBI Taxonomy" id="669026"/>
    <lineage>
        <taxon>Eukaryota</taxon>
        <taxon>Fungi</taxon>
        <taxon>Dikarya</taxon>
        <taxon>Ascomycota</taxon>
        <taxon>Pezizomycotina</taxon>
        <taxon>Sordariomycetes</taxon>
        <taxon>Sordariomycetidae</taxon>
        <taxon>Sordariales</taxon>
        <taxon>Chaetomiaceae</taxon>
        <taxon>Staphylotrichum</taxon>
    </lineage>
</organism>
<dbReference type="CDD" id="cd13778">
    <property type="entry name" value="Aar2_C"/>
    <property type="match status" value="1"/>
</dbReference>
<dbReference type="InterPro" id="IPR007946">
    <property type="entry name" value="AAR2"/>
</dbReference>
<evidence type="ECO:0000259" key="3">
    <source>
        <dbReference type="Pfam" id="PF20981"/>
    </source>
</evidence>
<gene>
    <name evidence="4" type="ORF">NEMBOFW57_000209</name>
</gene>
<comment type="caution">
    <text evidence="4">The sequence shown here is derived from an EMBL/GenBank/DDBJ whole genome shotgun (WGS) entry which is preliminary data.</text>
</comment>
<dbReference type="Gene3D" id="1.25.40.550">
    <property type="entry name" value="Aar2, C-terminal domain-like"/>
    <property type="match status" value="1"/>
</dbReference>